<gene>
    <name evidence="1" type="primary">agn1_2</name>
    <name evidence="1" type="ORF">SLS63_005121</name>
</gene>
<accession>A0ABR1PCB3</accession>
<evidence type="ECO:0000313" key="2">
    <source>
        <dbReference type="Proteomes" id="UP001430848"/>
    </source>
</evidence>
<reference evidence="1 2" key="1">
    <citation type="submission" date="2024-02" db="EMBL/GenBank/DDBJ databases">
        <title>De novo assembly and annotation of 12 fungi associated with fruit tree decline syndrome in Ontario, Canada.</title>
        <authorList>
            <person name="Sulman M."/>
            <person name="Ellouze W."/>
            <person name="Ilyukhin E."/>
        </authorList>
    </citation>
    <scope>NUCLEOTIDE SEQUENCE [LARGE SCALE GENOMIC DNA]</scope>
    <source>
        <strain evidence="1 2">M169</strain>
    </source>
</reference>
<dbReference type="Proteomes" id="UP001430848">
    <property type="component" value="Unassembled WGS sequence"/>
</dbReference>
<keyword evidence="2" id="KW-1185">Reference proteome</keyword>
<name>A0ABR1PCB3_DIAER</name>
<proteinExistence type="predicted"/>
<protein>
    <submittedName>
        <fullName evidence="1">Glucan endo-1,3-alpha-glucosidase agn1</fullName>
    </submittedName>
</protein>
<organism evidence="1 2">
    <name type="scientific">Diaporthe eres</name>
    <name type="common">Phomopsis oblonga</name>
    <dbReference type="NCBI Taxonomy" id="83184"/>
    <lineage>
        <taxon>Eukaryota</taxon>
        <taxon>Fungi</taxon>
        <taxon>Dikarya</taxon>
        <taxon>Ascomycota</taxon>
        <taxon>Pezizomycotina</taxon>
        <taxon>Sordariomycetes</taxon>
        <taxon>Sordariomycetidae</taxon>
        <taxon>Diaporthales</taxon>
        <taxon>Diaporthaceae</taxon>
        <taxon>Diaporthe</taxon>
        <taxon>Diaporthe eres species complex</taxon>
    </lineage>
</organism>
<evidence type="ECO:0000313" key="1">
    <source>
        <dbReference type="EMBL" id="KAK7732442.1"/>
    </source>
</evidence>
<dbReference type="EMBL" id="JAKNSF020000020">
    <property type="protein sequence ID" value="KAK7732442.1"/>
    <property type="molecule type" value="Genomic_DNA"/>
</dbReference>
<comment type="caution">
    <text evidence="1">The sequence shown here is derived from an EMBL/GenBank/DDBJ whole genome shotgun (WGS) entry which is preliminary data.</text>
</comment>
<sequence>MVTLKYDILVIPRKLGVARDRILGMLFGVGQIAKAERGAKGLRGVAQYRKGMATDEISSLGRYFADGDSKVQTLLGKVCKL</sequence>